<feature type="region of interest" description="Disordered" evidence="1">
    <location>
        <begin position="95"/>
        <end position="119"/>
    </location>
</feature>
<evidence type="ECO:0000313" key="2">
    <source>
        <dbReference type="EMBL" id="EZF48854.1"/>
    </source>
</evidence>
<dbReference type="EMBL" id="KK207917">
    <property type="protein sequence ID" value="EZF48854.1"/>
    <property type="molecule type" value="Genomic_DNA"/>
</dbReference>
<sequence length="119" mass="13380">MACQLSTVQKSAYTRTPLRPEHLRTVLPLRILWDMKQRPITVGAHSSSCGFPIWIVDIQESFVHRQLEAGNKNETQDKEVANRTVHGWLYTQATQATGPSGSVQEQVPRRASTRRLNGG</sequence>
<dbReference type="AlphaFoldDB" id="A0A022VSD6"/>
<organism evidence="2">
    <name type="scientific">Trichophyton rubrum CBS 288.86</name>
    <dbReference type="NCBI Taxonomy" id="1215330"/>
    <lineage>
        <taxon>Eukaryota</taxon>
        <taxon>Fungi</taxon>
        <taxon>Dikarya</taxon>
        <taxon>Ascomycota</taxon>
        <taxon>Pezizomycotina</taxon>
        <taxon>Eurotiomycetes</taxon>
        <taxon>Eurotiomycetidae</taxon>
        <taxon>Onygenales</taxon>
        <taxon>Arthrodermataceae</taxon>
        <taxon>Trichophyton</taxon>
    </lineage>
</organism>
<feature type="compositionally biased region" description="Polar residues" evidence="1">
    <location>
        <begin position="95"/>
        <end position="105"/>
    </location>
</feature>
<name>A0A022VSD6_TRIRU</name>
<accession>A0A022VSD6</accession>
<gene>
    <name evidence="2" type="ORF">H103_07558</name>
</gene>
<reference evidence="2" key="1">
    <citation type="submission" date="2014-02" db="EMBL/GenBank/DDBJ databases">
        <title>The Genome Sequence of Trichophyton rubrum (morphotype fischeri) CBS 288.86.</title>
        <authorList>
            <consortium name="The Broad Institute Genomics Platform"/>
            <person name="Cuomo C.A."/>
            <person name="White T.C."/>
            <person name="Graser Y."/>
            <person name="Martinez-Rossi N."/>
            <person name="Heitman J."/>
            <person name="Young S.K."/>
            <person name="Zeng Q."/>
            <person name="Gargeya S."/>
            <person name="Abouelleil A."/>
            <person name="Alvarado L."/>
            <person name="Chapman S.B."/>
            <person name="Gainer-Dewar J."/>
            <person name="Goldberg J."/>
            <person name="Griggs A."/>
            <person name="Gujja S."/>
            <person name="Hansen M."/>
            <person name="Howarth C."/>
            <person name="Imamovic A."/>
            <person name="Larimer J."/>
            <person name="Martinez D."/>
            <person name="Murphy C."/>
            <person name="Pearson M.D."/>
            <person name="Persinoti G."/>
            <person name="Poon T."/>
            <person name="Priest M."/>
            <person name="Roberts A.D."/>
            <person name="Saif S."/>
            <person name="Shea T.D."/>
            <person name="Sykes S.N."/>
            <person name="Wortman J."/>
            <person name="Nusbaum C."/>
            <person name="Birren B."/>
        </authorList>
    </citation>
    <scope>NUCLEOTIDE SEQUENCE [LARGE SCALE GENOMIC DNA]</scope>
    <source>
        <strain evidence="2">CBS 288.86</strain>
    </source>
</reference>
<proteinExistence type="predicted"/>
<dbReference type="Proteomes" id="UP000023758">
    <property type="component" value="Unassembled WGS sequence"/>
</dbReference>
<protein>
    <submittedName>
        <fullName evidence="2">Uncharacterized protein</fullName>
    </submittedName>
</protein>
<dbReference type="HOGENOM" id="CLU_2063156_0_0_1"/>
<evidence type="ECO:0000256" key="1">
    <source>
        <dbReference type="SAM" id="MobiDB-lite"/>
    </source>
</evidence>